<protein>
    <submittedName>
        <fullName evidence="1">34337_t:CDS:1</fullName>
    </submittedName>
</protein>
<sequence>MAGRQPQGAGSRYTILIIENPVNQPPTNWPRCYPIIYHDIENDFTNEDYKKKLRASYFLFKFYIVTLLAHSFADIAIAASRFNPAQILSQLIASALYLIIMPLGDFLARHLSLYTGYKYYFFGEFIVILFGVIIGVGFLNEGSSGTIGAVKLFQLGYYVAGVFTVIFLVMVPSLNNFARLELNVRLTQ</sequence>
<dbReference type="Proteomes" id="UP000789920">
    <property type="component" value="Unassembled WGS sequence"/>
</dbReference>
<comment type="caution">
    <text evidence="1">The sequence shown here is derived from an EMBL/GenBank/DDBJ whole genome shotgun (WGS) entry which is preliminary data.</text>
</comment>
<feature type="non-terminal residue" evidence="1">
    <location>
        <position position="188"/>
    </location>
</feature>
<accession>A0ACA9PM45</accession>
<evidence type="ECO:0000313" key="2">
    <source>
        <dbReference type="Proteomes" id="UP000789920"/>
    </source>
</evidence>
<gene>
    <name evidence="1" type="ORF">RPERSI_LOCUS10875</name>
</gene>
<keyword evidence="2" id="KW-1185">Reference proteome</keyword>
<name>A0ACA9PM45_9GLOM</name>
<organism evidence="1 2">
    <name type="scientific">Racocetra persica</name>
    <dbReference type="NCBI Taxonomy" id="160502"/>
    <lineage>
        <taxon>Eukaryota</taxon>
        <taxon>Fungi</taxon>
        <taxon>Fungi incertae sedis</taxon>
        <taxon>Mucoromycota</taxon>
        <taxon>Glomeromycotina</taxon>
        <taxon>Glomeromycetes</taxon>
        <taxon>Diversisporales</taxon>
        <taxon>Gigasporaceae</taxon>
        <taxon>Racocetra</taxon>
    </lineage>
</organism>
<reference evidence="1" key="1">
    <citation type="submission" date="2021-06" db="EMBL/GenBank/DDBJ databases">
        <authorList>
            <person name="Kallberg Y."/>
            <person name="Tangrot J."/>
            <person name="Rosling A."/>
        </authorList>
    </citation>
    <scope>NUCLEOTIDE SEQUENCE</scope>
    <source>
        <strain evidence="1">MA461A</strain>
    </source>
</reference>
<evidence type="ECO:0000313" key="1">
    <source>
        <dbReference type="EMBL" id="CAG8715701.1"/>
    </source>
</evidence>
<dbReference type="EMBL" id="CAJVQC010021945">
    <property type="protein sequence ID" value="CAG8715701.1"/>
    <property type="molecule type" value="Genomic_DNA"/>
</dbReference>
<proteinExistence type="predicted"/>